<name>A0A420BEZ9_SPHD1</name>
<keyword evidence="2" id="KW-1185">Reference proteome</keyword>
<dbReference type="AlphaFoldDB" id="A0A420BEZ9"/>
<dbReference type="RefSeq" id="WP_208642403.1">
    <property type="nucleotide sequence ID" value="NZ_RAPY01000001.1"/>
</dbReference>
<dbReference type="EMBL" id="RAPY01000001">
    <property type="protein sequence ID" value="RKE55276.1"/>
    <property type="molecule type" value="Genomic_DNA"/>
</dbReference>
<dbReference type="InterPro" id="IPR043749">
    <property type="entry name" value="DUF5694"/>
</dbReference>
<sequence>MKSLKNTAQLIQLSNRAKGINLKFILILLCGILFGKVYAQKIEVLNFATFHMTYTPDAHKVKFNEKDDKNKNEAYKIAKMLAEFKPTIICVEVLPTKNEELNADYRSFKETKDYTPKYGGEIALIAYEIGKMTGVNKIYGIDEQQTAAYNYNIGNELENQVDSITSKKYNASILKEFMAAENLSVLEKLKLFNRKATFQKFINLNADILTHNSTKGNFEGADEASKFYRRNLRIFSNLNQIPVNNDDRILIIMGATHSAFLDEFMQRSPKYQLVDIENYLK</sequence>
<evidence type="ECO:0000313" key="2">
    <source>
        <dbReference type="Proteomes" id="UP000286246"/>
    </source>
</evidence>
<dbReference type="Proteomes" id="UP000286246">
    <property type="component" value="Unassembled WGS sequence"/>
</dbReference>
<proteinExistence type="predicted"/>
<comment type="caution">
    <text evidence="1">The sequence shown here is derived from an EMBL/GenBank/DDBJ whole genome shotgun (WGS) entry which is preliminary data.</text>
</comment>
<evidence type="ECO:0000313" key="1">
    <source>
        <dbReference type="EMBL" id="RKE55276.1"/>
    </source>
</evidence>
<evidence type="ECO:0008006" key="3">
    <source>
        <dbReference type="Google" id="ProtNLM"/>
    </source>
</evidence>
<organism evidence="1 2">
    <name type="scientific">Sphingobacterium detergens</name>
    <dbReference type="NCBI Taxonomy" id="1145106"/>
    <lineage>
        <taxon>Bacteria</taxon>
        <taxon>Pseudomonadati</taxon>
        <taxon>Bacteroidota</taxon>
        <taxon>Sphingobacteriia</taxon>
        <taxon>Sphingobacteriales</taxon>
        <taxon>Sphingobacteriaceae</taxon>
        <taxon>Sphingobacterium</taxon>
    </lineage>
</organism>
<gene>
    <name evidence="1" type="ORF">DFQ12_0107</name>
</gene>
<accession>A0A420BEZ9</accession>
<dbReference type="Pfam" id="PF18950">
    <property type="entry name" value="DUF5694"/>
    <property type="match status" value="1"/>
</dbReference>
<protein>
    <recommendedName>
        <fullName evidence="3">TraB family protein</fullName>
    </recommendedName>
</protein>
<reference evidence="1 2" key="1">
    <citation type="submission" date="2018-09" db="EMBL/GenBank/DDBJ databases">
        <title>Genomic Encyclopedia of Type Strains, Phase III (KMG-III): the genomes of soil and plant-associated and newly described type strains.</title>
        <authorList>
            <person name="Whitman W."/>
        </authorList>
    </citation>
    <scope>NUCLEOTIDE SEQUENCE [LARGE SCALE GENOMIC DNA]</scope>
    <source>
        <strain evidence="1 2">CECT 7938</strain>
    </source>
</reference>